<feature type="transmembrane region" description="Helical" evidence="4">
    <location>
        <begin position="253"/>
        <end position="276"/>
    </location>
</feature>
<dbReference type="CDD" id="cd17324">
    <property type="entry name" value="MFS_NepI_like"/>
    <property type="match status" value="1"/>
</dbReference>
<proteinExistence type="predicted"/>
<dbReference type="InterPro" id="IPR020846">
    <property type="entry name" value="MFS_dom"/>
</dbReference>
<gene>
    <name evidence="6" type="ORF">D5071_16850</name>
</gene>
<dbReference type="PROSITE" id="PS50850">
    <property type="entry name" value="MFS"/>
    <property type="match status" value="1"/>
</dbReference>
<feature type="transmembrane region" description="Helical" evidence="4">
    <location>
        <begin position="373"/>
        <end position="392"/>
    </location>
</feature>
<dbReference type="PANTHER" id="PTHR42910:SF1">
    <property type="entry name" value="MAJOR FACILITATOR SUPERFAMILY (MFS) PROFILE DOMAIN-CONTAINING PROTEIN"/>
    <property type="match status" value="1"/>
</dbReference>
<keyword evidence="2 4" id="KW-1133">Transmembrane helix</keyword>
<feature type="transmembrane region" description="Helical" evidence="4">
    <location>
        <begin position="87"/>
        <end position="104"/>
    </location>
</feature>
<feature type="transmembrane region" description="Helical" evidence="4">
    <location>
        <begin position="174"/>
        <end position="194"/>
    </location>
</feature>
<feature type="transmembrane region" description="Helical" evidence="4">
    <location>
        <begin position="110"/>
        <end position="136"/>
    </location>
</feature>
<feature type="transmembrane region" description="Helical" evidence="4">
    <location>
        <begin position="143"/>
        <end position="162"/>
    </location>
</feature>
<evidence type="ECO:0000256" key="2">
    <source>
        <dbReference type="ARBA" id="ARBA00022989"/>
    </source>
</evidence>
<accession>A0A419AT02</accession>
<evidence type="ECO:0000313" key="6">
    <source>
        <dbReference type="EMBL" id="RJL49454.1"/>
    </source>
</evidence>
<evidence type="ECO:0000256" key="1">
    <source>
        <dbReference type="ARBA" id="ARBA00022692"/>
    </source>
</evidence>
<evidence type="ECO:0000259" key="5">
    <source>
        <dbReference type="PROSITE" id="PS50850"/>
    </source>
</evidence>
<evidence type="ECO:0000256" key="3">
    <source>
        <dbReference type="ARBA" id="ARBA00023136"/>
    </source>
</evidence>
<comment type="caution">
    <text evidence="6">The sequence shown here is derived from an EMBL/GenBank/DDBJ whole genome shotgun (WGS) entry which is preliminary data.</text>
</comment>
<keyword evidence="1 4" id="KW-0812">Transmembrane</keyword>
<dbReference type="EMBL" id="QZDH01000046">
    <property type="protein sequence ID" value="RJL49454.1"/>
    <property type="molecule type" value="Genomic_DNA"/>
</dbReference>
<feature type="domain" description="Major facilitator superfamily (MFS) profile" evidence="5">
    <location>
        <begin position="22"/>
        <end position="396"/>
    </location>
</feature>
<organism evidence="6 7">
    <name type="scientific">Pectobacterium carotovorum</name>
    <name type="common">Erwinia carotovora</name>
    <dbReference type="NCBI Taxonomy" id="554"/>
    <lineage>
        <taxon>Bacteria</taxon>
        <taxon>Pseudomonadati</taxon>
        <taxon>Pseudomonadota</taxon>
        <taxon>Gammaproteobacteria</taxon>
        <taxon>Enterobacterales</taxon>
        <taxon>Pectobacteriaceae</taxon>
        <taxon>Pectobacterium</taxon>
    </lineage>
</organism>
<evidence type="ECO:0000256" key="4">
    <source>
        <dbReference type="SAM" id="Phobius"/>
    </source>
</evidence>
<sequence length="406" mass="42107">MMMSTLSSEADVSTQRAPGKVLIFSMAAASGISVANIYYNQPMLGVIGESFTSSSATSLIPTVTQLGYALGLLLLVPLGDKFDRRRLIVWQFLMLALASAFAALSTSSVALLGASLLIGFGATAAQQIVPAAAALADAKQRGAIVGTVMSGLLSGILLSRTIAGLVAESAGWRAMFWLSVPLALAGAWAMGRMLPASPSNQTVRYRELMRSLVTLWQDERALRKATLIQALLFASFSAFWSVLALYLEGGRFQMGAAAAGLFGVIGVAGIFAAPLAGRLADRIGSRPVVIAGALLTLLSWAIFIGFNSVIGLIIGVVLLDLGVQSALIANQHVIYGLGEAVRGRINTVFMGGMFLGGAAGSTVAMAAWHQGGWLMVGGLASVLAIMALLVALMKTQKASLRTGKAG</sequence>
<dbReference type="Gene3D" id="1.20.1250.20">
    <property type="entry name" value="MFS general substrate transporter like domains"/>
    <property type="match status" value="1"/>
</dbReference>
<protein>
    <submittedName>
        <fullName evidence="6">MFS transporter</fullName>
    </submittedName>
</protein>
<feature type="transmembrane region" description="Helical" evidence="4">
    <location>
        <begin position="347"/>
        <end position="367"/>
    </location>
</feature>
<dbReference type="InterPro" id="IPR036259">
    <property type="entry name" value="MFS_trans_sf"/>
</dbReference>
<dbReference type="AlphaFoldDB" id="A0A419AT02"/>
<feature type="transmembrane region" description="Helical" evidence="4">
    <location>
        <begin position="312"/>
        <end position="335"/>
    </location>
</feature>
<feature type="transmembrane region" description="Helical" evidence="4">
    <location>
        <begin position="288"/>
        <end position="306"/>
    </location>
</feature>
<reference evidence="6 7" key="1">
    <citation type="submission" date="2018-09" db="EMBL/GenBank/DDBJ databases">
        <title>Phylogenetic diversity of Pectobacterium and Dickeya strains causing blackleg disease of potato in Morocco.</title>
        <authorList>
            <person name="Oulghazi S."/>
            <person name="Moumni M."/>
            <person name="Faure D."/>
        </authorList>
    </citation>
    <scope>NUCLEOTIDE SEQUENCE [LARGE SCALE GENOMIC DNA]</scope>
    <source>
        <strain evidence="6 7">S1.15.11.2D</strain>
    </source>
</reference>
<dbReference type="Proteomes" id="UP000283655">
    <property type="component" value="Unassembled WGS sequence"/>
</dbReference>
<dbReference type="Pfam" id="PF07690">
    <property type="entry name" value="MFS_1"/>
    <property type="match status" value="1"/>
</dbReference>
<dbReference type="SUPFAM" id="SSF103473">
    <property type="entry name" value="MFS general substrate transporter"/>
    <property type="match status" value="1"/>
</dbReference>
<dbReference type="InterPro" id="IPR011701">
    <property type="entry name" value="MFS"/>
</dbReference>
<feature type="transmembrane region" description="Helical" evidence="4">
    <location>
        <begin position="227"/>
        <end position="247"/>
    </location>
</feature>
<feature type="transmembrane region" description="Helical" evidence="4">
    <location>
        <begin position="21"/>
        <end position="39"/>
    </location>
</feature>
<keyword evidence="3 4" id="KW-0472">Membrane</keyword>
<feature type="transmembrane region" description="Helical" evidence="4">
    <location>
        <begin position="59"/>
        <end position="78"/>
    </location>
</feature>
<evidence type="ECO:0000313" key="7">
    <source>
        <dbReference type="Proteomes" id="UP000283655"/>
    </source>
</evidence>
<dbReference type="PANTHER" id="PTHR42910">
    <property type="entry name" value="TRANSPORTER SCO4007-RELATED"/>
    <property type="match status" value="1"/>
</dbReference>
<dbReference type="GO" id="GO:0022857">
    <property type="term" value="F:transmembrane transporter activity"/>
    <property type="evidence" value="ECO:0007669"/>
    <property type="project" value="InterPro"/>
</dbReference>
<name>A0A419AT02_PECCA</name>